<evidence type="ECO:0000256" key="1">
    <source>
        <dbReference type="ARBA" id="ARBA00001911"/>
    </source>
</evidence>
<evidence type="ECO:0000256" key="3">
    <source>
        <dbReference type="ARBA" id="ARBA00023027"/>
    </source>
</evidence>
<feature type="domain" description="3-dehydroquinate synthase N-terminal" evidence="6">
    <location>
        <begin position="80"/>
        <end position="187"/>
    </location>
</feature>
<sequence>MTEHDYTISLNYQHRIRFTRDAFAEGNRMLARLLQTNGRAKVLIYLEDSVAEAFPKLQEQMVEYFASTPGLELKRVQVAPGAEICKRDEKVLHSVWDTVNEEKIDRHSYIFAIGGGAFLDVIGFGAATSHRGVRLVRFPTTTLSQDDSGVGVKNGINAFGKKNWLGSFAVPYAVVNDFAFLHTQPEDVRRDGLVEAVKVALVRDGAFFDWLEDNVKLLTKLRPHALEEAVERSAILHAEHIAQGGDPFELGSSRPLDYGHWSAHKLEQLTDFSLSHAQAVSIGVALDTLYSWRTGRLSEDGAKRVLRLLDGLQLPLYHEGFEMQHEDGRRKVFDGLEEFREHLGGELTVLLLRDVGKGEDVHHMDEALLEFCMEMLKHYSRASSIEERERLFH</sequence>
<protein>
    <submittedName>
        <fullName evidence="8">3-dehydroquinate synthase</fullName>
        <ecNumber evidence="8">4.2.3.4</ecNumber>
    </submittedName>
</protein>
<dbReference type="InterPro" id="IPR030960">
    <property type="entry name" value="DHQS/DOIS_N"/>
</dbReference>
<dbReference type="PANTHER" id="PTHR43622:SF7">
    <property type="entry name" value="3-DEHYDROQUINATE SYNTHASE, CHLOROPLASTIC"/>
    <property type="match status" value="1"/>
</dbReference>
<accession>A0ABW4Z7H7</accession>
<dbReference type="Proteomes" id="UP001597389">
    <property type="component" value="Unassembled WGS sequence"/>
</dbReference>
<dbReference type="SUPFAM" id="SSF56796">
    <property type="entry name" value="Dehydroquinate synthase-like"/>
    <property type="match status" value="1"/>
</dbReference>
<evidence type="ECO:0000259" key="7">
    <source>
        <dbReference type="Pfam" id="PF24621"/>
    </source>
</evidence>
<keyword evidence="2" id="KW-0028">Amino-acid biosynthesis</keyword>
<dbReference type="NCBIfam" id="NF004852">
    <property type="entry name" value="PRK06203.1"/>
    <property type="match status" value="1"/>
</dbReference>
<dbReference type="Gene3D" id="3.40.50.1970">
    <property type="match status" value="1"/>
</dbReference>
<dbReference type="InterPro" id="IPR056179">
    <property type="entry name" value="DHQS_C"/>
</dbReference>
<dbReference type="Gene3D" id="1.20.1090.10">
    <property type="entry name" value="Dehydroquinate synthase-like - alpha domain"/>
    <property type="match status" value="1"/>
</dbReference>
<organism evidence="8 9">
    <name type="scientific">Rubritalea tangerina</name>
    <dbReference type="NCBI Taxonomy" id="430798"/>
    <lineage>
        <taxon>Bacteria</taxon>
        <taxon>Pseudomonadati</taxon>
        <taxon>Verrucomicrobiota</taxon>
        <taxon>Verrucomicrobiia</taxon>
        <taxon>Verrucomicrobiales</taxon>
        <taxon>Rubritaleaceae</taxon>
        <taxon>Rubritalea</taxon>
    </lineage>
</organism>
<dbReference type="EC" id="4.2.3.4" evidence="8"/>
<evidence type="ECO:0000256" key="2">
    <source>
        <dbReference type="ARBA" id="ARBA00022605"/>
    </source>
</evidence>
<gene>
    <name evidence="8" type="ORF">ACFSW8_01910</name>
</gene>
<reference evidence="9" key="1">
    <citation type="journal article" date="2019" name="Int. J. Syst. Evol. Microbiol.">
        <title>The Global Catalogue of Microorganisms (GCM) 10K type strain sequencing project: providing services to taxonomists for standard genome sequencing and annotation.</title>
        <authorList>
            <consortium name="The Broad Institute Genomics Platform"/>
            <consortium name="The Broad Institute Genome Sequencing Center for Infectious Disease"/>
            <person name="Wu L."/>
            <person name="Ma J."/>
        </authorList>
    </citation>
    <scope>NUCLEOTIDE SEQUENCE [LARGE SCALE GENOMIC DNA]</scope>
    <source>
        <strain evidence="9">CCUG 57942</strain>
    </source>
</reference>
<comment type="cofactor">
    <cofactor evidence="1">
        <name>NAD(+)</name>
        <dbReference type="ChEBI" id="CHEBI:57540"/>
    </cofactor>
</comment>
<name>A0ABW4Z7H7_9BACT</name>
<keyword evidence="9" id="KW-1185">Reference proteome</keyword>
<comment type="caution">
    <text evidence="8">The sequence shown here is derived from an EMBL/GenBank/DDBJ whole genome shotgun (WGS) entry which is preliminary data.</text>
</comment>
<dbReference type="GO" id="GO:0003856">
    <property type="term" value="F:3-dehydroquinate synthase activity"/>
    <property type="evidence" value="ECO:0007669"/>
    <property type="project" value="UniProtKB-EC"/>
</dbReference>
<dbReference type="InterPro" id="IPR050071">
    <property type="entry name" value="Dehydroquinate_synthase"/>
</dbReference>
<dbReference type="EMBL" id="JBHUJB010000009">
    <property type="protein sequence ID" value="MFD2157647.1"/>
    <property type="molecule type" value="Genomic_DNA"/>
</dbReference>
<feature type="domain" description="3-dehydroquinate synthase C-terminal" evidence="7">
    <location>
        <begin position="192"/>
        <end position="323"/>
    </location>
</feature>
<dbReference type="CDD" id="cd08198">
    <property type="entry name" value="DHQS-like"/>
    <property type="match status" value="1"/>
</dbReference>
<evidence type="ECO:0000259" key="6">
    <source>
        <dbReference type="Pfam" id="PF01761"/>
    </source>
</evidence>
<evidence type="ECO:0000313" key="9">
    <source>
        <dbReference type="Proteomes" id="UP001597389"/>
    </source>
</evidence>
<keyword evidence="4" id="KW-0057">Aromatic amino acid biosynthesis</keyword>
<proteinExistence type="predicted"/>
<dbReference type="RefSeq" id="WP_377089900.1">
    <property type="nucleotide sequence ID" value="NZ_JBHSJL010000014.1"/>
</dbReference>
<dbReference type="Pfam" id="PF01761">
    <property type="entry name" value="DHQ_synthase"/>
    <property type="match status" value="1"/>
</dbReference>
<evidence type="ECO:0000256" key="4">
    <source>
        <dbReference type="ARBA" id="ARBA00023141"/>
    </source>
</evidence>
<evidence type="ECO:0000256" key="5">
    <source>
        <dbReference type="ARBA" id="ARBA00023239"/>
    </source>
</evidence>
<dbReference type="Pfam" id="PF24621">
    <property type="entry name" value="DHQS_C"/>
    <property type="match status" value="1"/>
</dbReference>
<keyword evidence="3" id="KW-0520">NAD</keyword>
<dbReference type="PANTHER" id="PTHR43622">
    <property type="entry name" value="3-DEHYDROQUINATE SYNTHASE"/>
    <property type="match status" value="1"/>
</dbReference>
<evidence type="ECO:0000313" key="8">
    <source>
        <dbReference type="EMBL" id="MFD2157647.1"/>
    </source>
</evidence>
<keyword evidence="5 8" id="KW-0456">Lyase</keyword>